<evidence type="ECO:0000313" key="3">
    <source>
        <dbReference type="Proteomes" id="UP000265515"/>
    </source>
</evidence>
<proteinExistence type="predicted"/>
<dbReference type="PANTHER" id="PTHR34123">
    <property type="entry name" value="OS04G0578200 PROTEIN"/>
    <property type="match status" value="1"/>
</dbReference>
<dbReference type="Pfam" id="PF10184">
    <property type="entry name" value="DUF2358"/>
    <property type="match status" value="1"/>
</dbReference>
<feature type="compositionally biased region" description="Basic and acidic residues" evidence="1">
    <location>
        <begin position="44"/>
        <end position="59"/>
    </location>
</feature>
<evidence type="ECO:0000256" key="1">
    <source>
        <dbReference type="SAM" id="MobiDB-lite"/>
    </source>
</evidence>
<dbReference type="STRING" id="69332.A0A388L4C3"/>
<dbReference type="OrthoDB" id="348976at2759"/>
<dbReference type="InterPro" id="IPR018790">
    <property type="entry name" value="DUF2358"/>
</dbReference>
<feature type="region of interest" description="Disordered" evidence="1">
    <location>
        <begin position="1"/>
        <end position="77"/>
    </location>
</feature>
<evidence type="ECO:0000313" key="2">
    <source>
        <dbReference type="EMBL" id="GBG77154.1"/>
    </source>
</evidence>
<dbReference type="Gene3D" id="3.10.450.50">
    <property type="match status" value="1"/>
</dbReference>
<dbReference type="Gramene" id="GBG77154">
    <property type="protein sequence ID" value="GBG77154"/>
    <property type="gene ID" value="CBR_g23481"/>
</dbReference>
<protein>
    <submittedName>
        <fullName evidence="2">Uncharacterized protein</fullName>
    </submittedName>
</protein>
<dbReference type="EMBL" id="BFEA01000261">
    <property type="protein sequence ID" value="GBG77154.1"/>
    <property type="molecule type" value="Genomic_DNA"/>
</dbReference>
<dbReference type="SUPFAM" id="SSF54427">
    <property type="entry name" value="NTF2-like"/>
    <property type="match status" value="1"/>
</dbReference>
<gene>
    <name evidence="2" type="ORF">CBR_g23481</name>
</gene>
<sequence length="346" mass="38014">MVGRCSLWQPSKSKPLTFAQARSETRLQDSKKRLPPQEAVGWSKGERKGKGSEGKRDREEGEEEEVGVEGENGYMAKERRISDEGAKGQGSCPSSLQHQLPVGATGAICQKTDCLEEDESTLRRDEKRRSIIDECVLPSHGLAEDDLVVLKEGKREEQATTSFDRRSLMAMAVSGGLGVVLGATLDAMTTGTALATPLETPSASGKRTHLPLEEIKSIIEHDMKEGRYLLTGDLTKDIYADDCRFEDPTNVIVGVDRYAETVKQQFDPAESIFEFKSIAVSGANTIDASWVLGGVMQLPWRPRMSPVNGVIRYTINNDGLVAVHTETWNASRLKVLQEMLTPSFGN</sequence>
<keyword evidence="3" id="KW-1185">Reference proteome</keyword>
<dbReference type="AlphaFoldDB" id="A0A388L4C3"/>
<dbReference type="Proteomes" id="UP000265515">
    <property type="component" value="Unassembled WGS sequence"/>
</dbReference>
<dbReference type="PANTHER" id="PTHR34123:SF3">
    <property type="entry name" value="SNOAL-LIKE DOMAIN-CONTAINING PROTEIN"/>
    <property type="match status" value="1"/>
</dbReference>
<reference evidence="2 3" key="1">
    <citation type="journal article" date="2018" name="Cell">
        <title>The Chara Genome: Secondary Complexity and Implications for Plant Terrestrialization.</title>
        <authorList>
            <person name="Nishiyama T."/>
            <person name="Sakayama H."/>
            <person name="Vries J.D."/>
            <person name="Buschmann H."/>
            <person name="Saint-Marcoux D."/>
            <person name="Ullrich K.K."/>
            <person name="Haas F.B."/>
            <person name="Vanderstraeten L."/>
            <person name="Becker D."/>
            <person name="Lang D."/>
            <person name="Vosolsobe S."/>
            <person name="Rombauts S."/>
            <person name="Wilhelmsson P.K.I."/>
            <person name="Janitza P."/>
            <person name="Kern R."/>
            <person name="Heyl A."/>
            <person name="Rumpler F."/>
            <person name="Villalobos L.I.A.C."/>
            <person name="Clay J.M."/>
            <person name="Skokan R."/>
            <person name="Toyoda A."/>
            <person name="Suzuki Y."/>
            <person name="Kagoshima H."/>
            <person name="Schijlen E."/>
            <person name="Tajeshwar N."/>
            <person name="Catarino B."/>
            <person name="Hetherington A.J."/>
            <person name="Saltykova A."/>
            <person name="Bonnot C."/>
            <person name="Breuninger H."/>
            <person name="Symeonidi A."/>
            <person name="Radhakrishnan G.V."/>
            <person name="Van Nieuwerburgh F."/>
            <person name="Deforce D."/>
            <person name="Chang C."/>
            <person name="Karol K.G."/>
            <person name="Hedrich R."/>
            <person name="Ulvskov P."/>
            <person name="Glockner G."/>
            <person name="Delwiche C.F."/>
            <person name="Petrasek J."/>
            <person name="Van de Peer Y."/>
            <person name="Friml J."/>
            <person name="Beilby M."/>
            <person name="Dolan L."/>
            <person name="Kohara Y."/>
            <person name="Sugano S."/>
            <person name="Fujiyama A."/>
            <person name="Delaux P.-M."/>
            <person name="Quint M."/>
            <person name="TheiBen G."/>
            <person name="Hagemann M."/>
            <person name="Harholt J."/>
            <person name="Dunand C."/>
            <person name="Zachgo S."/>
            <person name="Langdale J."/>
            <person name="Maumus F."/>
            <person name="Straeten D.V.D."/>
            <person name="Gould S.B."/>
            <person name="Rensing S.A."/>
        </authorList>
    </citation>
    <scope>NUCLEOTIDE SEQUENCE [LARGE SCALE GENOMIC DNA]</scope>
    <source>
        <strain evidence="2 3">S276</strain>
    </source>
</reference>
<comment type="caution">
    <text evidence="2">The sequence shown here is derived from an EMBL/GenBank/DDBJ whole genome shotgun (WGS) entry which is preliminary data.</text>
</comment>
<organism evidence="2 3">
    <name type="scientific">Chara braunii</name>
    <name type="common">Braun's stonewort</name>
    <dbReference type="NCBI Taxonomy" id="69332"/>
    <lineage>
        <taxon>Eukaryota</taxon>
        <taxon>Viridiplantae</taxon>
        <taxon>Streptophyta</taxon>
        <taxon>Charophyceae</taxon>
        <taxon>Charales</taxon>
        <taxon>Characeae</taxon>
        <taxon>Chara</taxon>
    </lineage>
</organism>
<dbReference type="InterPro" id="IPR032710">
    <property type="entry name" value="NTF2-like_dom_sf"/>
</dbReference>
<accession>A0A388L4C3</accession>
<name>A0A388L4C3_CHABU</name>
<feature type="compositionally biased region" description="Basic and acidic residues" evidence="1">
    <location>
        <begin position="23"/>
        <end position="32"/>
    </location>
</feature>